<comment type="caution">
    <text evidence="1">The sequence shown here is derived from an EMBL/GenBank/DDBJ whole genome shotgun (WGS) entry which is preliminary data.</text>
</comment>
<evidence type="ECO:0000313" key="1">
    <source>
        <dbReference type="EMBL" id="KAF3547334.1"/>
    </source>
</evidence>
<dbReference type="EMBL" id="QGKV02000832">
    <property type="protein sequence ID" value="KAF3547334.1"/>
    <property type="molecule type" value="Genomic_DNA"/>
</dbReference>
<evidence type="ECO:0000313" key="2">
    <source>
        <dbReference type="Proteomes" id="UP000266723"/>
    </source>
</evidence>
<gene>
    <name evidence="1" type="ORF">DY000_02008791</name>
</gene>
<protein>
    <submittedName>
        <fullName evidence="1">Uncharacterized protein</fullName>
    </submittedName>
</protein>
<organism evidence="1 2">
    <name type="scientific">Brassica cretica</name>
    <name type="common">Mustard</name>
    <dbReference type="NCBI Taxonomy" id="69181"/>
    <lineage>
        <taxon>Eukaryota</taxon>
        <taxon>Viridiplantae</taxon>
        <taxon>Streptophyta</taxon>
        <taxon>Embryophyta</taxon>
        <taxon>Tracheophyta</taxon>
        <taxon>Spermatophyta</taxon>
        <taxon>Magnoliopsida</taxon>
        <taxon>eudicotyledons</taxon>
        <taxon>Gunneridae</taxon>
        <taxon>Pentapetalae</taxon>
        <taxon>rosids</taxon>
        <taxon>malvids</taxon>
        <taxon>Brassicales</taxon>
        <taxon>Brassicaceae</taxon>
        <taxon>Brassiceae</taxon>
        <taxon>Brassica</taxon>
    </lineage>
</organism>
<dbReference type="Proteomes" id="UP000266723">
    <property type="component" value="Unassembled WGS sequence"/>
</dbReference>
<name>A0ABQ7C6X3_BRACR</name>
<proteinExistence type="predicted"/>
<accession>A0ABQ7C6X3</accession>
<reference evidence="1 2" key="1">
    <citation type="journal article" date="2020" name="BMC Genomics">
        <title>Intraspecific diversification of the crop wild relative Brassica cretica Lam. using demographic model selection.</title>
        <authorList>
            <person name="Kioukis A."/>
            <person name="Michalopoulou V.A."/>
            <person name="Briers L."/>
            <person name="Pirintsos S."/>
            <person name="Studholme D.J."/>
            <person name="Pavlidis P."/>
            <person name="Sarris P.F."/>
        </authorList>
    </citation>
    <scope>NUCLEOTIDE SEQUENCE [LARGE SCALE GENOMIC DNA]</scope>
    <source>
        <strain evidence="2">cv. PFS-1207/04</strain>
    </source>
</reference>
<keyword evidence="2" id="KW-1185">Reference proteome</keyword>
<sequence>MDARSLRSDRAWLKLGRYGRSVATLRPSLVRDRSLRSDRATCFGLFSDVSCFFRRALPFDAAMTKVTYVRAVEVPHPMGQGEEKDVRNPSKNVWT</sequence>